<evidence type="ECO:0000313" key="9">
    <source>
        <dbReference type="Proteomes" id="UP000472270"/>
    </source>
</evidence>
<keyword evidence="4" id="KW-0560">Oxidoreductase</keyword>
<organism evidence="8 9">
    <name type="scientific">Sinocyclocheilus rhinocerous</name>
    <dbReference type="NCBI Taxonomy" id="307959"/>
    <lineage>
        <taxon>Eukaryota</taxon>
        <taxon>Metazoa</taxon>
        <taxon>Chordata</taxon>
        <taxon>Craniata</taxon>
        <taxon>Vertebrata</taxon>
        <taxon>Euteleostomi</taxon>
        <taxon>Actinopterygii</taxon>
        <taxon>Neopterygii</taxon>
        <taxon>Teleostei</taxon>
        <taxon>Ostariophysi</taxon>
        <taxon>Cypriniformes</taxon>
        <taxon>Cyprinidae</taxon>
        <taxon>Cyprininae</taxon>
        <taxon>Sinocyclocheilus</taxon>
    </lineage>
</organism>
<feature type="domain" description="Enoyl reductase (ER)" evidence="7">
    <location>
        <begin position="17"/>
        <end position="372"/>
    </location>
</feature>
<dbReference type="GO" id="GO:0046294">
    <property type="term" value="P:formaldehyde catabolic process"/>
    <property type="evidence" value="ECO:0007669"/>
    <property type="project" value="TreeGrafter"/>
</dbReference>
<sequence length="376" mass="40717">MATAGKVIKCRAAVAWEPNAPLVIEEIEVGPPQEGEIRIKIVASSLCHTEIYHLFEGKDKRGFPTVLGHEGAGVVESVGPGVTDFKPGDKVIPVSVAQCGECRFCKSPKTNVCDRNWINYHVDLMSYPTTRFTCRGRPILQFTNTGTFSEYIVINRIYVVKIHDDAPLDRVCLLGCGISTGYGAAVNTAGVTPGSVCAVFGLGAVGLAAVMGCKNAGASRIFAVDINEQKFEKAKVFGATDFLNPKAYNKPISEVLAELTNGGVDFSLECVGNTEVSRMYLLSCIKGWGVSVLVGYTDVDFSARPIQLISGKTWKGTLLGGFKIKDSLPKLVNDYMTGKIMLDEFITHKMDLEQINDAVNLMKTGQCIRCILNISK</sequence>
<dbReference type="Ensembl" id="ENSSRHT00000078182.1">
    <property type="protein sequence ID" value="ENSSRHP00000076108.1"/>
    <property type="gene ID" value="ENSSRHG00000037583.1"/>
</dbReference>
<dbReference type="Gene3D" id="3.40.50.720">
    <property type="entry name" value="NAD(P)-binding Rossmann-like Domain"/>
    <property type="match status" value="1"/>
</dbReference>
<dbReference type="Proteomes" id="UP000472270">
    <property type="component" value="Unassembled WGS sequence"/>
</dbReference>
<dbReference type="InterPro" id="IPR036291">
    <property type="entry name" value="NAD(P)-bd_dom_sf"/>
</dbReference>
<dbReference type="Pfam" id="PF08240">
    <property type="entry name" value="ADH_N"/>
    <property type="match status" value="1"/>
</dbReference>
<dbReference type="PANTHER" id="PTHR43880">
    <property type="entry name" value="ALCOHOL DEHYDROGENASE"/>
    <property type="match status" value="1"/>
</dbReference>
<keyword evidence="5" id="KW-0520">NAD</keyword>
<dbReference type="GO" id="GO:0005829">
    <property type="term" value="C:cytosol"/>
    <property type="evidence" value="ECO:0007669"/>
    <property type="project" value="TreeGrafter"/>
</dbReference>
<reference evidence="8" key="2">
    <citation type="submission" date="2025-09" db="UniProtKB">
        <authorList>
            <consortium name="Ensembl"/>
        </authorList>
    </citation>
    <scope>IDENTIFICATION</scope>
</reference>
<dbReference type="Pfam" id="PF00107">
    <property type="entry name" value="ADH_zinc_N"/>
    <property type="match status" value="1"/>
</dbReference>
<comment type="cofactor">
    <cofactor evidence="1 6">
        <name>Zn(2+)</name>
        <dbReference type="ChEBI" id="CHEBI:29105"/>
    </cofactor>
</comment>
<gene>
    <name evidence="8" type="primary">LOC107747568</name>
</gene>
<dbReference type="SUPFAM" id="SSF51735">
    <property type="entry name" value="NAD(P)-binding Rossmann-fold domains"/>
    <property type="match status" value="1"/>
</dbReference>
<dbReference type="SUPFAM" id="SSF50129">
    <property type="entry name" value="GroES-like"/>
    <property type="match status" value="2"/>
</dbReference>
<evidence type="ECO:0000259" key="7">
    <source>
        <dbReference type="SMART" id="SM00829"/>
    </source>
</evidence>
<comment type="similarity">
    <text evidence="6">Belongs to the zinc-containing alcohol dehydrogenase family.</text>
</comment>
<dbReference type="FunFam" id="3.40.50.720:FF:001160">
    <property type="entry name" value="Alcohol dehydrogenase 1"/>
    <property type="match status" value="1"/>
</dbReference>
<dbReference type="SMART" id="SM00829">
    <property type="entry name" value="PKS_ER"/>
    <property type="match status" value="1"/>
</dbReference>
<evidence type="ECO:0000256" key="2">
    <source>
        <dbReference type="ARBA" id="ARBA00022723"/>
    </source>
</evidence>
<dbReference type="InterPro" id="IPR013149">
    <property type="entry name" value="ADH-like_C"/>
</dbReference>
<dbReference type="InterPro" id="IPR013154">
    <property type="entry name" value="ADH-like_N"/>
</dbReference>
<dbReference type="InterPro" id="IPR011032">
    <property type="entry name" value="GroES-like_sf"/>
</dbReference>
<evidence type="ECO:0000256" key="6">
    <source>
        <dbReference type="RuleBase" id="RU361277"/>
    </source>
</evidence>
<name>A0A673LJR0_9TELE</name>
<evidence type="ECO:0000256" key="4">
    <source>
        <dbReference type="ARBA" id="ARBA00023002"/>
    </source>
</evidence>
<accession>A0A673LJR0</accession>
<keyword evidence="3 6" id="KW-0862">Zinc</keyword>
<protein>
    <submittedName>
        <fullName evidence="8">Alcohol dehydrogenase 1-like</fullName>
    </submittedName>
</protein>
<evidence type="ECO:0000256" key="1">
    <source>
        <dbReference type="ARBA" id="ARBA00001947"/>
    </source>
</evidence>
<dbReference type="GO" id="GO:0008270">
    <property type="term" value="F:zinc ion binding"/>
    <property type="evidence" value="ECO:0007669"/>
    <property type="project" value="InterPro"/>
</dbReference>
<evidence type="ECO:0000256" key="5">
    <source>
        <dbReference type="ARBA" id="ARBA00023027"/>
    </source>
</evidence>
<proteinExistence type="inferred from homology"/>
<dbReference type="PROSITE" id="PS00059">
    <property type="entry name" value="ADH_ZINC"/>
    <property type="match status" value="1"/>
</dbReference>
<keyword evidence="9" id="KW-1185">Reference proteome</keyword>
<reference evidence="8" key="1">
    <citation type="submission" date="2025-08" db="UniProtKB">
        <authorList>
            <consortium name="Ensembl"/>
        </authorList>
    </citation>
    <scope>IDENTIFICATION</scope>
</reference>
<dbReference type="FunFam" id="3.90.180.10:FF:000007">
    <property type="entry name" value="Alcohol dehydrogenase 6"/>
    <property type="match status" value="1"/>
</dbReference>
<dbReference type="InterPro" id="IPR002328">
    <property type="entry name" value="ADH_Zn_CS"/>
</dbReference>
<dbReference type="PANTHER" id="PTHR43880:SF3">
    <property type="entry name" value="ALCOHOL DEHYDROGENASE 8A-RELATED"/>
    <property type="match status" value="1"/>
</dbReference>
<dbReference type="InterPro" id="IPR020843">
    <property type="entry name" value="ER"/>
</dbReference>
<dbReference type="Gene3D" id="3.90.180.10">
    <property type="entry name" value="Medium-chain alcohol dehydrogenases, catalytic domain"/>
    <property type="match status" value="1"/>
</dbReference>
<dbReference type="AlphaFoldDB" id="A0A673LJR0"/>
<evidence type="ECO:0000313" key="8">
    <source>
        <dbReference type="Ensembl" id="ENSSRHP00000076108.1"/>
    </source>
</evidence>
<evidence type="ECO:0000256" key="3">
    <source>
        <dbReference type="ARBA" id="ARBA00022833"/>
    </source>
</evidence>
<keyword evidence="2 6" id="KW-0479">Metal-binding</keyword>
<dbReference type="GO" id="GO:0051903">
    <property type="term" value="F:S-(hydroxymethyl)glutathione dehydrogenase [NAD(P)+] activity"/>
    <property type="evidence" value="ECO:0007669"/>
    <property type="project" value="TreeGrafter"/>
</dbReference>
<dbReference type="GO" id="GO:0004022">
    <property type="term" value="F:alcohol dehydrogenase (NAD+) activity"/>
    <property type="evidence" value="ECO:0007669"/>
    <property type="project" value="UniProtKB-ARBA"/>
</dbReference>